<proteinExistence type="predicted"/>
<keyword evidence="1" id="KW-0472">Membrane</keyword>
<name>A0A8T0H786_CERPU</name>
<evidence type="ECO:0000313" key="2">
    <source>
        <dbReference type="EMBL" id="KAG0566048.1"/>
    </source>
</evidence>
<feature type="transmembrane region" description="Helical" evidence="1">
    <location>
        <begin position="84"/>
        <end position="102"/>
    </location>
</feature>
<keyword evidence="3" id="KW-1185">Reference proteome</keyword>
<evidence type="ECO:0000256" key="1">
    <source>
        <dbReference type="SAM" id="Phobius"/>
    </source>
</evidence>
<dbReference type="EMBL" id="CM026428">
    <property type="protein sequence ID" value="KAG0566048.1"/>
    <property type="molecule type" value="Genomic_DNA"/>
</dbReference>
<keyword evidence="1" id="KW-0812">Transmembrane</keyword>
<dbReference type="AlphaFoldDB" id="A0A8T0H786"/>
<sequence>MVAEGGGCGDGSVTRVPALTRCGAMRSLAHRIRPLEDDDAWPSHCQSRRRTRCLLASVSPNLGLSFSLRLRFLPVWEHWNLGAYSHNFLLFLFFWLVFSFVCSF</sequence>
<evidence type="ECO:0000313" key="3">
    <source>
        <dbReference type="Proteomes" id="UP000822688"/>
    </source>
</evidence>
<keyword evidence="1" id="KW-1133">Transmembrane helix</keyword>
<organism evidence="2 3">
    <name type="scientific">Ceratodon purpureus</name>
    <name type="common">Fire moss</name>
    <name type="synonym">Dicranum purpureum</name>
    <dbReference type="NCBI Taxonomy" id="3225"/>
    <lineage>
        <taxon>Eukaryota</taxon>
        <taxon>Viridiplantae</taxon>
        <taxon>Streptophyta</taxon>
        <taxon>Embryophyta</taxon>
        <taxon>Bryophyta</taxon>
        <taxon>Bryophytina</taxon>
        <taxon>Bryopsida</taxon>
        <taxon>Dicranidae</taxon>
        <taxon>Pseudoditrichales</taxon>
        <taxon>Ditrichaceae</taxon>
        <taxon>Ceratodon</taxon>
    </lineage>
</organism>
<comment type="caution">
    <text evidence="2">The sequence shown here is derived from an EMBL/GenBank/DDBJ whole genome shotgun (WGS) entry which is preliminary data.</text>
</comment>
<dbReference type="Proteomes" id="UP000822688">
    <property type="component" value="Chromosome 7"/>
</dbReference>
<accession>A0A8T0H786</accession>
<protein>
    <submittedName>
        <fullName evidence="2">Uncharacterized protein</fullName>
    </submittedName>
</protein>
<reference evidence="2" key="1">
    <citation type="submission" date="2020-06" db="EMBL/GenBank/DDBJ databases">
        <title>WGS assembly of Ceratodon purpureus strain R40.</title>
        <authorList>
            <person name="Carey S.B."/>
            <person name="Jenkins J."/>
            <person name="Shu S."/>
            <person name="Lovell J.T."/>
            <person name="Sreedasyam A."/>
            <person name="Maumus F."/>
            <person name="Tiley G.P."/>
            <person name="Fernandez-Pozo N."/>
            <person name="Barry K."/>
            <person name="Chen C."/>
            <person name="Wang M."/>
            <person name="Lipzen A."/>
            <person name="Daum C."/>
            <person name="Saski C.A."/>
            <person name="Payton A.C."/>
            <person name="Mcbreen J.C."/>
            <person name="Conrad R.E."/>
            <person name="Kollar L.M."/>
            <person name="Olsson S."/>
            <person name="Huttunen S."/>
            <person name="Landis J.B."/>
            <person name="Wickett N.J."/>
            <person name="Johnson M.G."/>
            <person name="Rensing S.A."/>
            <person name="Grimwood J."/>
            <person name="Schmutz J."/>
            <person name="Mcdaniel S.F."/>
        </authorList>
    </citation>
    <scope>NUCLEOTIDE SEQUENCE</scope>
    <source>
        <strain evidence="2">R40</strain>
    </source>
</reference>
<gene>
    <name evidence="2" type="ORF">KC19_7G034200</name>
</gene>